<protein>
    <submittedName>
        <fullName evidence="4">Uncharacterized protein</fullName>
    </submittedName>
</protein>
<dbReference type="InterPro" id="IPR036366">
    <property type="entry name" value="PGBDSf"/>
</dbReference>
<dbReference type="EMBL" id="BOMV01000076">
    <property type="protein sequence ID" value="GIE99656.1"/>
    <property type="molecule type" value="Genomic_DNA"/>
</dbReference>
<dbReference type="Proteomes" id="UP000636960">
    <property type="component" value="Unassembled WGS sequence"/>
</dbReference>
<comment type="caution">
    <text evidence="4">The sequence shown here is derived from an EMBL/GenBank/DDBJ whole genome shotgun (WGS) entry which is preliminary data.</text>
</comment>
<feature type="region of interest" description="Disordered" evidence="1">
    <location>
        <begin position="188"/>
        <end position="219"/>
    </location>
</feature>
<reference evidence="4" key="1">
    <citation type="submission" date="2021-01" db="EMBL/GenBank/DDBJ databases">
        <title>Whole genome shotgun sequence of Actinoplanes rishiriensis NBRC 108556.</title>
        <authorList>
            <person name="Komaki H."/>
            <person name="Tamura T."/>
        </authorList>
    </citation>
    <scope>NUCLEOTIDE SEQUENCE</scope>
    <source>
        <strain evidence="4">NBRC 108556</strain>
    </source>
</reference>
<gene>
    <name evidence="4" type="ORF">Ari01nite_71210</name>
</gene>
<feature type="domain" description="eCIS core" evidence="3">
    <location>
        <begin position="80"/>
        <end position="157"/>
    </location>
</feature>
<dbReference type="InterPro" id="IPR018392">
    <property type="entry name" value="LysM"/>
</dbReference>
<organism evidence="4 5">
    <name type="scientific">Paractinoplanes rishiriensis</name>
    <dbReference type="NCBI Taxonomy" id="1050105"/>
    <lineage>
        <taxon>Bacteria</taxon>
        <taxon>Bacillati</taxon>
        <taxon>Actinomycetota</taxon>
        <taxon>Actinomycetes</taxon>
        <taxon>Micromonosporales</taxon>
        <taxon>Micromonosporaceae</taxon>
        <taxon>Paractinoplanes</taxon>
    </lineage>
</organism>
<evidence type="ECO:0000313" key="5">
    <source>
        <dbReference type="Proteomes" id="UP000636960"/>
    </source>
</evidence>
<dbReference type="InterPro" id="IPR025295">
    <property type="entry name" value="eCIS_core_dom"/>
</dbReference>
<dbReference type="InterPro" id="IPR002477">
    <property type="entry name" value="Peptidoglycan-bd-like"/>
</dbReference>
<accession>A0A919KAH6</accession>
<feature type="domain" description="Peptidoglycan binding-like" evidence="2">
    <location>
        <begin position="280"/>
        <end position="336"/>
    </location>
</feature>
<proteinExistence type="predicted"/>
<dbReference type="Pfam" id="PF01471">
    <property type="entry name" value="PG_binding_1"/>
    <property type="match status" value="1"/>
</dbReference>
<name>A0A919KAH6_9ACTN</name>
<feature type="region of interest" description="Disordered" evidence="1">
    <location>
        <begin position="340"/>
        <end position="362"/>
    </location>
</feature>
<dbReference type="Pfam" id="PF13699">
    <property type="entry name" value="eCIS_core"/>
    <property type="match status" value="1"/>
</dbReference>
<dbReference type="RefSeq" id="WP_203786638.1">
    <property type="nucleotide sequence ID" value="NZ_BOMV01000076.1"/>
</dbReference>
<sequence length="838" mass="85925">MTSHEHDPSAPQREPETPQRRPSSPPASAAALGQAGNAAVARLLAGAGRVDRDTPAAAGGGPLDSGVAQRIEAGRVGGAPLPAAVREPLQQQLGAELDSARVHTDAAADGLARSVQATAFTTGSDIFFSSGSYQPGTSAGRELIAHEAVHVVQQGGGVARAAATTVSDPADPAEAEAYRLAPQLARGIDDPGPAVSPAPVEDPAGLMRAEPGASDRGGERLTGRVFLALQRSAGNRAATSLATARVAGSPAATAPTMTAAPAVQRQAGLPGHRWLRLGDTGPDVDELHRLLNAAGAAPPLAGSTFDAATRQALVAFQGARGLGADGIAGPLTWGALDQLAGTATTPAPGPDQHAGAARPDAAERTAIRAELNPSSAGPGGTVRPWDGRGTTAAALANRTALRTEVTAALEAMLLAEMPAINAAAAAPRKLAMTDLEGAGKQAKRVADDMFGSLASGAVLTTGQRGARAAFAFTGGVNLLDASDLGVRTPDAADLASWMAETDSTAAQKQQDHGFDKARSVEERQFLNTQILAPFVAAHRADLEKFDRFGFAFAEEGPRVLIQPSVIGSATHSDTAPAAGVPSRAERLARWSNWETLVHEYFHTLAHPAFVQAEQGRRVMSEGFCEMFTKEVLSVKVPVAQADGDTTLRGGVEGTDAGGGLFPGFTADLVPDYSPGSYAEYLAHAEGVRAALGGRGADAVRAAYFQGHVELIGLTPAGGQAPAADRSRDDLVTVPAWVQSVFALSVMTAAPEADILAANPGLAAAGPLPRQVHVPGCRQHTVVAATERSATGGVADRQVESRAEIAAQNGVTEPDLNRANPNRDWSALRAGDQILIPRH</sequence>
<dbReference type="SUPFAM" id="SSF47090">
    <property type="entry name" value="PGBD-like"/>
    <property type="match status" value="1"/>
</dbReference>
<evidence type="ECO:0000256" key="1">
    <source>
        <dbReference type="SAM" id="MobiDB-lite"/>
    </source>
</evidence>
<evidence type="ECO:0000259" key="2">
    <source>
        <dbReference type="Pfam" id="PF01471"/>
    </source>
</evidence>
<evidence type="ECO:0000313" key="4">
    <source>
        <dbReference type="EMBL" id="GIE99656.1"/>
    </source>
</evidence>
<keyword evidence="5" id="KW-1185">Reference proteome</keyword>
<dbReference type="Gene3D" id="1.10.101.10">
    <property type="entry name" value="PGBD-like superfamily/PGBD"/>
    <property type="match status" value="1"/>
</dbReference>
<feature type="compositionally biased region" description="Basic and acidic residues" evidence="1">
    <location>
        <begin position="1"/>
        <end position="19"/>
    </location>
</feature>
<dbReference type="AlphaFoldDB" id="A0A919KAH6"/>
<dbReference type="InterPro" id="IPR036365">
    <property type="entry name" value="PGBD-like_sf"/>
</dbReference>
<dbReference type="CDD" id="cd00118">
    <property type="entry name" value="LysM"/>
    <property type="match status" value="1"/>
</dbReference>
<feature type="region of interest" description="Disordered" evidence="1">
    <location>
        <begin position="1"/>
        <end position="35"/>
    </location>
</feature>
<feature type="compositionally biased region" description="Low complexity" evidence="1">
    <location>
        <begin position="20"/>
        <end position="35"/>
    </location>
</feature>
<evidence type="ECO:0000259" key="3">
    <source>
        <dbReference type="Pfam" id="PF13699"/>
    </source>
</evidence>